<dbReference type="EMBL" id="JAIQCJ010001065">
    <property type="protein sequence ID" value="KAJ8792867.1"/>
    <property type="molecule type" value="Genomic_DNA"/>
</dbReference>
<keyword evidence="3" id="KW-1185">Reference proteome</keyword>
<gene>
    <name evidence="2" type="ORF">J1605_004052</name>
</gene>
<evidence type="ECO:0000313" key="3">
    <source>
        <dbReference type="Proteomes" id="UP001159641"/>
    </source>
</evidence>
<protein>
    <submittedName>
        <fullName evidence="2">Uncharacterized protein</fullName>
    </submittedName>
</protein>
<feature type="region of interest" description="Disordered" evidence="1">
    <location>
        <begin position="19"/>
        <end position="157"/>
    </location>
</feature>
<dbReference type="AlphaFoldDB" id="A0AB34HMN5"/>
<name>A0AB34HMN5_ESCRO</name>
<feature type="compositionally biased region" description="Pro residues" evidence="1">
    <location>
        <begin position="80"/>
        <end position="97"/>
    </location>
</feature>
<dbReference type="Proteomes" id="UP001159641">
    <property type="component" value="Unassembled WGS sequence"/>
</dbReference>
<feature type="compositionally biased region" description="Basic and acidic residues" evidence="1">
    <location>
        <begin position="51"/>
        <end position="60"/>
    </location>
</feature>
<feature type="region of interest" description="Disordered" evidence="1">
    <location>
        <begin position="207"/>
        <end position="258"/>
    </location>
</feature>
<sequence length="286" mass="29487">MARDGSRRTGSCGSCCCGSGGGGAAAAAEGAPGSDHPLSLRSPHRGLNDVFCDRSDERAPPEPGRGICLPPVGGKGAGAGPPPLLSPPAPVSRPGPPGTRRGSRKKVCWESPRFWQGGEGLRSSEEAKGRPRRVPRARTPDSSGLRREGAAAGPGRACARARCHPWGLVSAPGLAPFPSPAPSAARRPRAPGRLLAGVVRPVRAACPPRPLPKARRPERDGLLERFAGSGGGETAARADGRGLVAAKPPRPAFRPNPKSFAGLVAGWQRGLVAERTGFRSSQTRPL</sequence>
<accession>A0AB34HMN5</accession>
<feature type="compositionally biased region" description="Low complexity" evidence="1">
    <location>
        <begin position="25"/>
        <end position="34"/>
    </location>
</feature>
<reference evidence="2 3" key="1">
    <citation type="submission" date="2022-11" db="EMBL/GenBank/DDBJ databases">
        <title>Whole genome sequence of Eschrichtius robustus ER-17-0199.</title>
        <authorList>
            <person name="Bruniche-Olsen A."/>
            <person name="Black A.N."/>
            <person name="Fields C.J."/>
            <person name="Walden K."/>
            <person name="Dewoody J.A."/>
        </authorList>
    </citation>
    <scope>NUCLEOTIDE SEQUENCE [LARGE SCALE GENOMIC DNA]</scope>
    <source>
        <strain evidence="2">ER-17-0199</strain>
        <tissue evidence="2">Blubber</tissue>
    </source>
</reference>
<comment type="caution">
    <text evidence="2">The sequence shown here is derived from an EMBL/GenBank/DDBJ whole genome shotgun (WGS) entry which is preliminary data.</text>
</comment>
<evidence type="ECO:0000256" key="1">
    <source>
        <dbReference type="SAM" id="MobiDB-lite"/>
    </source>
</evidence>
<organism evidence="2 3">
    <name type="scientific">Eschrichtius robustus</name>
    <name type="common">California gray whale</name>
    <name type="synonym">Eschrichtius gibbosus</name>
    <dbReference type="NCBI Taxonomy" id="9764"/>
    <lineage>
        <taxon>Eukaryota</taxon>
        <taxon>Metazoa</taxon>
        <taxon>Chordata</taxon>
        <taxon>Craniata</taxon>
        <taxon>Vertebrata</taxon>
        <taxon>Euteleostomi</taxon>
        <taxon>Mammalia</taxon>
        <taxon>Eutheria</taxon>
        <taxon>Laurasiatheria</taxon>
        <taxon>Artiodactyla</taxon>
        <taxon>Whippomorpha</taxon>
        <taxon>Cetacea</taxon>
        <taxon>Mysticeti</taxon>
        <taxon>Eschrichtiidae</taxon>
        <taxon>Eschrichtius</taxon>
    </lineage>
</organism>
<proteinExistence type="predicted"/>
<evidence type="ECO:0000313" key="2">
    <source>
        <dbReference type="EMBL" id="KAJ8792867.1"/>
    </source>
</evidence>